<proteinExistence type="evidence at transcript level"/>
<comment type="similarity">
    <text evidence="1 2">Belongs to the terpene synthase family.</text>
</comment>
<keyword evidence="2" id="KW-0479">Metal-binding</keyword>
<sequence length="433" mass="48120">MAIAQPHALVSSFCSAAPGYISNSSFAPYKSSLVKLTLMSSSGTEERLNLSSSTTTSPFKARRSSIMRLPSAIDLISLQMPSLSCTFPALVHADYEVVKERCDAWIEALAEPPSASASRFLHDCLLPLLVCQFIPKTVSEQRLVHVIKAIAWLMIADDDDDHPDVLGSDYATTSHRANLVMAILRKEDGVNESSFDCSFLANTRPGFATKCARMLKSLSELWDEIRKEMPPSVQARFISTMADYFEGIKVQASFRAQVTIPDMESYMEIRRQASFTIPCFILMEYALGIELDEPTFYNPLIQELRNVALDYISLCNDIVSSPIEIGIGDYFNLPSILYSSAVSPSNFTSFQNAMDHVAQMAEDLNNRAISLISTIHDDNKHIEPYMVAPIHAYVEALSLGMSGALAWFYKTARYQEAHGRSDLHQLANQGMPH</sequence>
<evidence type="ECO:0000313" key="3">
    <source>
        <dbReference type="EMBL" id="QOJ43464.1"/>
    </source>
</evidence>
<dbReference type="SUPFAM" id="SSF48576">
    <property type="entry name" value="Terpenoid synthases"/>
    <property type="match status" value="1"/>
</dbReference>
<name>A0A7M3UPY6_9MONI</name>
<dbReference type="Pfam" id="PF19086">
    <property type="entry name" value="Terpene_syn_C_2"/>
    <property type="match status" value="1"/>
</dbReference>
<comment type="cofactor">
    <cofactor evidence="2">
        <name>Mg(2+)</name>
        <dbReference type="ChEBI" id="CHEBI:18420"/>
    </cofactor>
</comment>
<dbReference type="EC" id="4.2.3.-" evidence="2"/>
<dbReference type="GO" id="GO:0008299">
    <property type="term" value="P:isoprenoid biosynthetic process"/>
    <property type="evidence" value="ECO:0007669"/>
    <property type="project" value="UniProtKB-ARBA"/>
</dbReference>
<dbReference type="PANTHER" id="PTHR35201:SF4">
    <property type="entry name" value="BETA-PINACENE SYNTHASE-RELATED"/>
    <property type="match status" value="1"/>
</dbReference>
<dbReference type="GO" id="GO:0046872">
    <property type="term" value="F:metal ion binding"/>
    <property type="evidence" value="ECO:0007669"/>
    <property type="project" value="UniProtKB-KW"/>
</dbReference>
<dbReference type="PANTHER" id="PTHR35201">
    <property type="entry name" value="TERPENE SYNTHASE"/>
    <property type="match status" value="1"/>
</dbReference>
<reference evidence="3" key="1">
    <citation type="submission" date="2019-12" db="EMBL/GenBank/DDBJ databases">
        <authorList>
            <person name="Wang P."/>
        </authorList>
    </citation>
    <scope>NUCLEOTIDE SEQUENCE</scope>
</reference>
<dbReference type="SMR" id="A0A7M3UPY6"/>
<dbReference type="InterPro" id="IPR034686">
    <property type="entry name" value="Terpene_cyclase-like_2"/>
</dbReference>
<dbReference type="InterPro" id="IPR008949">
    <property type="entry name" value="Isoprenoid_synthase_dom_sf"/>
</dbReference>
<dbReference type="SFLD" id="SFLDG01020">
    <property type="entry name" value="Terpene_Cyclase_Like_2"/>
    <property type="match status" value="1"/>
</dbReference>
<protein>
    <recommendedName>
        <fullName evidence="2">Terpene synthase</fullName>
        <ecNumber evidence="2">4.2.3.-</ecNumber>
    </recommendedName>
</protein>
<accession>A0A7M3UPY6</accession>
<organism evidence="3">
    <name type="scientific">Thelypteris parasitica</name>
    <dbReference type="NCBI Taxonomy" id="714463"/>
    <lineage>
        <taxon>Eukaryota</taxon>
        <taxon>Viridiplantae</taxon>
        <taxon>Streptophyta</taxon>
        <taxon>Embryophyta</taxon>
        <taxon>Tracheophyta</taxon>
        <taxon>Polypodiopsida</taxon>
        <taxon>Polypodiidae</taxon>
        <taxon>Polypodiales</taxon>
        <taxon>Aspleniineae</taxon>
        <taxon>Thelypteridaceae</taxon>
        <taxon>Thelypteridoideae</taxon>
        <taxon>Thelypteris</taxon>
    </lineage>
</organism>
<dbReference type="EMBL" id="MN868309">
    <property type="protein sequence ID" value="QOJ43464.1"/>
    <property type="molecule type" value="mRNA"/>
</dbReference>
<dbReference type="Gene3D" id="1.10.600.10">
    <property type="entry name" value="Farnesyl Diphosphate Synthase"/>
    <property type="match status" value="1"/>
</dbReference>
<evidence type="ECO:0000256" key="1">
    <source>
        <dbReference type="ARBA" id="ARBA00006333"/>
    </source>
</evidence>
<keyword evidence="2" id="KW-0456">Lyase</keyword>
<keyword evidence="2" id="KW-0460">Magnesium</keyword>
<dbReference type="SFLD" id="SFLDS00005">
    <property type="entry name" value="Isoprenoid_Synthase_Type_I"/>
    <property type="match status" value="1"/>
</dbReference>
<dbReference type="GO" id="GO:0010333">
    <property type="term" value="F:terpene synthase activity"/>
    <property type="evidence" value="ECO:0007669"/>
    <property type="project" value="InterPro"/>
</dbReference>
<dbReference type="AlphaFoldDB" id="A0A7M3UPY6"/>
<evidence type="ECO:0000256" key="2">
    <source>
        <dbReference type="RuleBase" id="RU366034"/>
    </source>
</evidence>